<gene>
    <name evidence="2" type="ORF">B0T25DRAFT_12316</name>
</gene>
<name>A0AAJ0MJD5_9PEZI</name>
<evidence type="ECO:0000313" key="2">
    <source>
        <dbReference type="EMBL" id="KAK3362670.1"/>
    </source>
</evidence>
<evidence type="ECO:0000256" key="1">
    <source>
        <dbReference type="SAM" id="MobiDB-lite"/>
    </source>
</evidence>
<keyword evidence="3" id="KW-1185">Reference proteome</keyword>
<feature type="compositionally biased region" description="Basic and acidic residues" evidence="1">
    <location>
        <begin position="177"/>
        <end position="195"/>
    </location>
</feature>
<dbReference type="AlphaFoldDB" id="A0AAJ0MJD5"/>
<protein>
    <submittedName>
        <fullName evidence="2">Uncharacterized protein</fullName>
    </submittedName>
</protein>
<accession>A0AAJ0MJD5</accession>
<comment type="caution">
    <text evidence="2">The sequence shown here is derived from an EMBL/GenBank/DDBJ whole genome shotgun (WGS) entry which is preliminary data.</text>
</comment>
<dbReference type="Proteomes" id="UP001275084">
    <property type="component" value="Unassembled WGS sequence"/>
</dbReference>
<organism evidence="2 3">
    <name type="scientific">Lasiosphaeria hispida</name>
    <dbReference type="NCBI Taxonomy" id="260671"/>
    <lineage>
        <taxon>Eukaryota</taxon>
        <taxon>Fungi</taxon>
        <taxon>Dikarya</taxon>
        <taxon>Ascomycota</taxon>
        <taxon>Pezizomycotina</taxon>
        <taxon>Sordariomycetes</taxon>
        <taxon>Sordariomycetidae</taxon>
        <taxon>Sordariales</taxon>
        <taxon>Lasiosphaeriaceae</taxon>
        <taxon>Lasiosphaeria</taxon>
    </lineage>
</organism>
<proteinExistence type="predicted"/>
<evidence type="ECO:0000313" key="3">
    <source>
        <dbReference type="Proteomes" id="UP001275084"/>
    </source>
</evidence>
<reference evidence="2" key="1">
    <citation type="journal article" date="2023" name="Mol. Phylogenet. Evol.">
        <title>Genome-scale phylogeny and comparative genomics of the fungal order Sordariales.</title>
        <authorList>
            <person name="Hensen N."/>
            <person name="Bonometti L."/>
            <person name="Westerberg I."/>
            <person name="Brannstrom I.O."/>
            <person name="Guillou S."/>
            <person name="Cros-Aarteil S."/>
            <person name="Calhoun S."/>
            <person name="Haridas S."/>
            <person name="Kuo A."/>
            <person name="Mondo S."/>
            <person name="Pangilinan J."/>
            <person name="Riley R."/>
            <person name="LaButti K."/>
            <person name="Andreopoulos B."/>
            <person name="Lipzen A."/>
            <person name="Chen C."/>
            <person name="Yan M."/>
            <person name="Daum C."/>
            <person name="Ng V."/>
            <person name="Clum A."/>
            <person name="Steindorff A."/>
            <person name="Ohm R.A."/>
            <person name="Martin F."/>
            <person name="Silar P."/>
            <person name="Natvig D.O."/>
            <person name="Lalanne C."/>
            <person name="Gautier V."/>
            <person name="Ament-Velasquez S.L."/>
            <person name="Kruys A."/>
            <person name="Hutchinson M.I."/>
            <person name="Powell A.J."/>
            <person name="Barry K."/>
            <person name="Miller A.N."/>
            <person name="Grigoriev I.V."/>
            <person name="Debuchy R."/>
            <person name="Gladieux P."/>
            <person name="Hiltunen Thoren M."/>
            <person name="Johannesson H."/>
        </authorList>
    </citation>
    <scope>NUCLEOTIDE SEQUENCE</scope>
    <source>
        <strain evidence="2">CBS 955.72</strain>
    </source>
</reference>
<feature type="region of interest" description="Disordered" evidence="1">
    <location>
        <begin position="1"/>
        <end position="24"/>
    </location>
</feature>
<reference evidence="2" key="2">
    <citation type="submission" date="2023-06" db="EMBL/GenBank/DDBJ databases">
        <authorList>
            <consortium name="Lawrence Berkeley National Laboratory"/>
            <person name="Haridas S."/>
            <person name="Hensen N."/>
            <person name="Bonometti L."/>
            <person name="Westerberg I."/>
            <person name="Brannstrom I.O."/>
            <person name="Guillou S."/>
            <person name="Cros-Aarteil S."/>
            <person name="Calhoun S."/>
            <person name="Kuo A."/>
            <person name="Mondo S."/>
            <person name="Pangilinan J."/>
            <person name="Riley R."/>
            <person name="Labutti K."/>
            <person name="Andreopoulos B."/>
            <person name="Lipzen A."/>
            <person name="Chen C."/>
            <person name="Yanf M."/>
            <person name="Daum C."/>
            <person name="Ng V."/>
            <person name="Clum A."/>
            <person name="Steindorff A."/>
            <person name="Ohm R."/>
            <person name="Martin F."/>
            <person name="Silar P."/>
            <person name="Natvig D."/>
            <person name="Lalanne C."/>
            <person name="Gautier V."/>
            <person name="Ament-Velasquez S.L."/>
            <person name="Kruys A."/>
            <person name="Hutchinson M.I."/>
            <person name="Powell A.J."/>
            <person name="Barry K."/>
            <person name="Miller A.N."/>
            <person name="Grigoriev I.V."/>
            <person name="Debuchy R."/>
            <person name="Gladieux P."/>
            <person name="Thoren M.H."/>
            <person name="Johannesson H."/>
        </authorList>
    </citation>
    <scope>NUCLEOTIDE SEQUENCE</scope>
    <source>
        <strain evidence="2">CBS 955.72</strain>
    </source>
</reference>
<feature type="compositionally biased region" description="Basic and acidic residues" evidence="1">
    <location>
        <begin position="1"/>
        <end position="10"/>
    </location>
</feature>
<feature type="region of interest" description="Disordered" evidence="1">
    <location>
        <begin position="161"/>
        <end position="201"/>
    </location>
</feature>
<dbReference type="EMBL" id="JAUIQD010000001">
    <property type="protein sequence ID" value="KAK3362670.1"/>
    <property type="molecule type" value="Genomic_DNA"/>
</dbReference>
<sequence length="201" mass="22276">MNHGSTERQRQQGTAELILEAEPPTLMTDTKYEYGNQRDERAQAMGGSIGFFKPPAIWDLGDRQDCILGHHTLNPHVHTPTPTHHELARARGALPPVLSWPSRVRTERGGARWAPCRMQLPSGSSPFRLQCDAIFLSAWPWNPDLTRAATVVGGWPAVGRRGAVSGQRAAQRAPAEAVRESQRGAEGQQRRESRRLVRLAP</sequence>